<dbReference type="FunFam" id="1.20.120.140:FF:000002">
    <property type="entry name" value="Signal recognition particle receptor FtsY"/>
    <property type="match status" value="1"/>
</dbReference>
<feature type="region of interest" description="Disordered" evidence="10">
    <location>
        <begin position="1"/>
        <end position="38"/>
    </location>
</feature>
<comment type="catalytic activity">
    <reaction evidence="8 9">
        <text>GTP + H2O = GDP + phosphate + H(+)</text>
        <dbReference type="Rhea" id="RHEA:19669"/>
        <dbReference type="ChEBI" id="CHEBI:15377"/>
        <dbReference type="ChEBI" id="CHEBI:15378"/>
        <dbReference type="ChEBI" id="CHEBI:37565"/>
        <dbReference type="ChEBI" id="CHEBI:43474"/>
        <dbReference type="ChEBI" id="CHEBI:58189"/>
        <dbReference type="EC" id="3.6.5.4"/>
    </reaction>
</comment>
<evidence type="ECO:0000256" key="2">
    <source>
        <dbReference type="ARBA" id="ARBA00022490"/>
    </source>
</evidence>
<keyword evidence="2 9" id="KW-0963">Cytoplasm</keyword>
<dbReference type="Proteomes" id="UP000321944">
    <property type="component" value="Chromosome"/>
</dbReference>
<evidence type="ECO:0000256" key="8">
    <source>
        <dbReference type="ARBA" id="ARBA00048027"/>
    </source>
</evidence>
<dbReference type="SMART" id="SM00382">
    <property type="entry name" value="AAA"/>
    <property type="match status" value="1"/>
</dbReference>
<name>A0A510KRP3_9FUSO</name>
<dbReference type="GO" id="GO:0005525">
    <property type="term" value="F:GTP binding"/>
    <property type="evidence" value="ECO:0007669"/>
    <property type="project" value="UniProtKB-UniRule"/>
</dbReference>
<dbReference type="PANTHER" id="PTHR43134">
    <property type="entry name" value="SIGNAL RECOGNITION PARTICLE RECEPTOR SUBUNIT ALPHA"/>
    <property type="match status" value="1"/>
</dbReference>
<dbReference type="GO" id="GO:0006614">
    <property type="term" value="P:SRP-dependent cotranslational protein targeting to membrane"/>
    <property type="evidence" value="ECO:0007669"/>
    <property type="project" value="InterPro"/>
</dbReference>
<feature type="region of interest" description="Disordered" evidence="10">
    <location>
        <begin position="53"/>
        <end position="111"/>
    </location>
</feature>
<evidence type="ECO:0000256" key="4">
    <source>
        <dbReference type="ARBA" id="ARBA00022801"/>
    </source>
</evidence>
<dbReference type="InterPro" id="IPR004390">
    <property type="entry name" value="SR_rcpt_FtsY"/>
</dbReference>
<dbReference type="FunFam" id="3.40.50.300:FF:000053">
    <property type="entry name" value="Signal recognition particle receptor FtsY"/>
    <property type="match status" value="1"/>
</dbReference>
<keyword evidence="4 9" id="KW-0378">Hydrolase</keyword>
<dbReference type="Pfam" id="PF02881">
    <property type="entry name" value="SRP54_N"/>
    <property type="match status" value="1"/>
</dbReference>
<evidence type="ECO:0000259" key="11">
    <source>
        <dbReference type="PROSITE" id="PS00300"/>
    </source>
</evidence>
<dbReference type="Gene3D" id="3.40.50.300">
    <property type="entry name" value="P-loop containing nucleotide triphosphate hydrolases"/>
    <property type="match status" value="1"/>
</dbReference>
<dbReference type="InterPro" id="IPR000897">
    <property type="entry name" value="SRP54_GTPase_dom"/>
</dbReference>
<dbReference type="GO" id="GO:0005886">
    <property type="term" value="C:plasma membrane"/>
    <property type="evidence" value="ECO:0007669"/>
    <property type="project" value="UniProtKB-SubCell"/>
</dbReference>
<protein>
    <recommendedName>
        <fullName evidence="9">Signal recognition particle receptor FtsY</fullName>
        <shortName evidence="9">SRP receptor</shortName>
        <ecNumber evidence="9">3.6.5.4</ecNumber>
    </recommendedName>
</protein>
<feature type="binding site" evidence="9">
    <location>
        <begin position="297"/>
        <end position="301"/>
    </location>
    <ligand>
        <name>GTP</name>
        <dbReference type="ChEBI" id="CHEBI:37565"/>
    </ligand>
</feature>
<evidence type="ECO:0000256" key="7">
    <source>
        <dbReference type="ARBA" id="ARBA00023170"/>
    </source>
</evidence>
<dbReference type="PANTHER" id="PTHR43134:SF1">
    <property type="entry name" value="SIGNAL RECOGNITION PARTICLE RECEPTOR SUBUNIT ALPHA"/>
    <property type="match status" value="1"/>
</dbReference>
<dbReference type="PROSITE" id="PS00300">
    <property type="entry name" value="SRP54"/>
    <property type="match status" value="1"/>
</dbReference>
<dbReference type="NCBIfam" id="TIGR00064">
    <property type="entry name" value="ftsY"/>
    <property type="match status" value="1"/>
</dbReference>
<dbReference type="EMBL" id="AP019841">
    <property type="protein sequence ID" value="BBM53937.1"/>
    <property type="molecule type" value="Genomic_DNA"/>
</dbReference>
<evidence type="ECO:0000313" key="13">
    <source>
        <dbReference type="Proteomes" id="UP000321944"/>
    </source>
</evidence>
<feature type="compositionally biased region" description="Basic and acidic residues" evidence="10">
    <location>
        <begin position="13"/>
        <end position="38"/>
    </location>
</feature>
<dbReference type="GO" id="GO:0005047">
    <property type="term" value="F:signal recognition particle binding"/>
    <property type="evidence" value="ECO:0007669"/>
    <property type="project" value="TreeGrafter"/>
</dbReference>
<dbReference type="InterPro" id="IPR042101">
    <property type="entry name" value="SRP54_N_sf"/>
</dbReference>
<feature type="compositionally biased region" description="Basic and acidic residues" evidence="10">
    <location>
        <begin position="74"/>
        <end position="101"/>
    </location>
</feature>
<comment type="subcellular location">
    <subcellularLocation>
        <location evidence="9">Cell membrane</location>
        <topology evidence="9">Peripheral membrane protein</topology>
        <orientation evidence="9">Cytoplasmic side</orientation>
    </subcellularLocation>
    <subcellularLocation>
        <location evidence="9">Cytoplasm</location>
    </subcellularLocation>
</comment>
<evidence type="ECO:0000256" key="6">
    <source>
        <dbReference type="ARBA" id="ARBA00023136"/>
    </source>
</evidence>
<dbReference type="Gene3D" id="1.20.120.140">
    <property type="entry name" value="Signal recognition particle SRP54, nucleotide-binding domain"/>
    <property type="match status" value="1"/>
</dbReference>
<keyword evidence="5 9" id="KW-0342">GTP-binding</keyword>
<dbReference type="OrthoDB" id="9804720at2"/>
<evidence type="ECO:0000256" key="9">
    <source>
        <dbReference type="HAMAP-Rule" id="MF_00920"/>
    </source>
</evidence>
<dbReference type="AlphaFoldDB" id="A0A510KRP3"/>
<evidence type="ECO:0000256" key="3">
    <source>
        <dbReference type="ARBA" id="ARBA00022741"/>
    </source>
</evidence>
<comment type="similarity">
    <text evidence="9">Belongs to the GTP-binding SRP family. FtsY subfamily.</text>
</comment>
<dbReference type="CDD" id="cd17874">
    <property type="entry name" value="FtsY"/>
    <property type="match status" value="1"/>
</dbReference>
<dbReference type="InterPro" id="IPR013822">
    <property type="entry name" value="Signal_recog_particl_SRP54_hlx"/>
</dbReference>
<dbReference type="InterPro" id="IPR036225">
    <property type="entry name" value="SRP/SRP_N"/>
</dbReference>
<comment type="subunit">
    <text evidence="9">Part of the signal recognition particle protein translocation system, which is composed of SRP and FtsY.</text>
</comment>
<gene>
    <name evidence="9 12" type="primary">ftsY</name>
    <name evidence="12" type="ORF">JMUB3936_0204</name>
</gene>
<dbReference type="SMART" id="SM00963">
    <property type="entry name" value="SRP54_N"/>
    <property type="match status" value="1"/>
</dbReference>
<dbReference type="RefSeq" id="WP_147002803.1">
    <property type="nucleotide sequence ID" value="NZ_AP019841.1"/>
</dbReference>
<dbReference type="SMART" id="SM00962">
    <property type="entry name" value="SRP54"/>
    <property type="match status" value="1"/>
</dbReference>
<organism evidence="12 13">
    <name type="scientific">Leptotrichia wadei</name>
    <dbReference type="NCBI Taxonomy" id="157687"/>
    <lineage>
        <taxon>Bacteria</taxon>
        <taxon>Fusobacteriati</taxon>
        <taxon>Fusobacteriota</taxon>
        <taxon>Fusobacteriia</taxon>
        <taxon>Fusobacteriales</taxon>
        <taxon>Leptotrichiaceae</taxon>
        <taxon>Leptotrichia</taxon>
    </lineage>
</organism>
<dbReference type="GO" id="GO:0003924">
    <property type="term" value="F:GTPase activity"/>
    <property type="evidence" value="ECO:0007669"/>
    <property type="project" value="UniProtKB-UniRule"/>
</dbReference>
<dbReference type="InterPro" id="IPR003593">
    <property type="entry name" value="AAA+_ATPase"/>
</dbReference>
<evidence type="ECO:0000256" key="5">
    <source>
        <dbReference type="ARBA" id="ARBA00023134"/>
    </source>
</evidence>
<evidence type="ECO:0000256" key="10">
    <source>
        <dbReference type="SAM" id="MobiDB-lite"/>
    </source>
</evidence>
<keyword evidence="7 9" id="KW-0675">Receptor</keyword>
<keyword evidence="6 9" id="KW-0472">Membrane</keyword>
<sequence>MLKNFFKFGKKKKGEEEQKSELENQLDKEIQESEDEIQKIKKETEKEIKKAADEILKKDNKVSGNAESKDFEDESKKSVDKKTKEKTESKLDESGFEESEKTKKKPKLKPLKDRLATPKKGFFGKLKEMLLGKTIDDDLYEELEELLIQSDIGMNMTMQLVEELEKSVSRKKLKTSEQIYEELKELLKAKLIYNDENNTKLKLHDGKLNILLIVGVNGVGKTTSIGKIAKKLKDSGKKVIIGAGDTFRAAAIEQVEEWGRRTGVEVIKQAHGSDPAAVIFDTVKTAKNRGFDVAILDTAGRLHNKRDLMKELEKINKIIREQSGETDFETLLVIDSTTGQNGLEQARIFNEIVDLTGIILTKFDGTAKGGIIFPITEELKKPIKFIGVGEGIEDLREFDTKEFVEAMFD</sequence>
<dbReference type="HAMAP" id="MF_00920">
    <property type="entry name" value="FtsY"/>
    <property type="match status" value="1"/>
</dbReference>
<comment type="function">
    <text evidence="9">Involved in targeting and insertion of nascent membrane proteins into the cytoplasmic membrane. Acts as a receptor for the complex formed by the signal recognition particle (SRP) and the ribosome-nascent chain (RNC).</text>
</comment>
<proteinExistence type="inferred from homology"/>
<dbReference type="SUPFAM" id="SSF52540">
    <property type="entry name" value="P-loop containing nucleoside triphosphate hydrolases"/>
    <property type="match status" value="1"/>
</dbReference>
<keyword evidence="3 9" id="KW-0547">Nucleotide-binding</keyword>
<feature type="domain" description="SRP54-type proteins GTP-binding" evidence="11">
    <location>
        <begin position="382"/>
        <end position="395"/>
    </location>
</feature>
<keyword evidence="1 9" id="KW-1003">Cell membrane</keyword>
<dbReference type="InterPro" id="IPR027417">
    <property type="entry name" value="P-loop_NTPase"/>
</dbReference>
<feature type="binding site" evidence="9">
    <location>
        <begin position="215"/>
        <end position="222"/>
    </location>
    <ligand>
        <name>GTP</name>
        <dbReference type="ChEBI" id="CHEBI:37565"/>
    </ligand>
</feature>
<dbReference type="GO" id="GO:0005737">
    <property type="term" value="C:cytoplasm"/>
    <property type="evidence" value="ECO:0007669"/>
    <property type="project" value="UniProtKB-SubCell"/>
</dbReference>
<dbReference type="EC" id="3.6.5.4" evidence="9"/>
<evidence type="ECO:0000313" key="12">
    <source>
        <dbReference type="EMBL" id="BBM53937.1"/>
    </source>
</evidence>
<feature type="binding site" evidence="9">
    <location>
        <begin position="361"/>
        <end position="364"/>
    </location>
    <ligand>
        <name>GTP</name>
        <dbReference type="ChEBI" id="CHEBI:37565"/>
    </ligand>
</feature>
<reference evidence="12 13" key="1">
    <citation type="submission" date="2019-07" db="EMBL/GenBank/DDBJ databases">
        <title>Complete Genome Sequence of Leptotrichia wadei Strain JMUB3936.</title>
        <authorList>
            <person name="Watanabe S."/>
            <person name="Cui L."/>
        </authorList>
    </citation>
    <scope>NUCLEOTIDE SEQUENCE [LARGE SCALE GENOMIC DNA]</scope>
    <source>
        <strain evidence="12 13">JMUB3936</strain>
    </source>
</reference>
<dbReference type="Pfam" id="PF00448">
    <property type="entry name" value="SRP54"/>
    <property type="match status" value="1"/>
</dbReference>
<evidence type="ECO:0000256" key="1">
    <source>
        <dbReference type="ARBA" id="ARBA00022475"/>
    </source>
</evidence>
<accession>A0A510KRP3</accession>
<dbReference type="SUPFAM" id="SSF47364">
    <property type="entry name" value="Domain of the SRP/SRP receptor G-proteins"/>
    <property type="match status" value="1"/>
</dbReference>